<protein>
    <submittedName>
        <fullName evidence="2">Mitochondrial distribution and morphology protein 10</fullName>
    </submittedName>
</protein>
<dbReference type="AlphaFoldDB" id="A0AAD9B5Z0"/>
<feature type="compositionally biased region" description="Basic and acidic residues" evidence="1">
    <location>
        <begin position="47"/>
        <end position="90"/>
    </location>
</feature>
<evidence type="ECO:0000313" key="2">
    <source>
        <dbReference type="EMBL" id="KAK1876759.1"/>
    </source>
</evidence>
<dbReference type="EMBL" id="JASDAP010000028">
    <property type="protein sequence ID" value="KAK1876759.1"/>
    <property type="molecule type" value="Genomic_DNA"/>
</dbReference>
<sequence length="90" mass="10476">MVKYESRLGGTTPAGTLWRLEREPFIKEMEKLPLVFNLAEHAEEEEARDKWGERRSGERERMKEEGGLEARWVRGGEIEKESKRSAAEVD</sequence>
<organism evidence="2 3">
    <name type="scientific">Dissostichus eleginoides</name>
    <name type="common">Patagonian toothfish</name>
    <name type="synonym">Dissostichus amissus</name>
    <dbReference type="NCBI Taxonomy" id="100907"/>
    <lineage>
        <taxon>Eukaryota</taxon>
        <taxon>Metazoa</taxon>
        <taxon>Chordata</taxon>
        <taxon>Craniata</taxon>
        <taxon>Vertebrata</taxon>
        <taxon>Euteleostomi</taxon>
        <taxon>Actinopterygii</taxon>
        <taxon>Neopterygii</taxon>
        <taxon>Teleostei</taxon>
        <taxon>Neoteleostei</taxon>
        <taxon>Acanthomorphata</taxon>
        <taxon>Eupercaria</taxon>
        <taxon>Perciformes</taxon>
        <taxon>Notothenioidei</taxon>
        <taxon>Nototheniidae</taxon>
        <taxon>Dissostichus</taxon>
    </lineage>
</organism>
<dbReference type="Proteomes" id="UP001228049">
    <property type="component" value="Unassembled WGS sequence"/>
</dbReference>
<gene>
    <name evidence="2" type="ORF">KUDE01_002080</name>
</gene>
<name>A0AAD9B5Z0_DISEL</name>
<comment type="caution">
    <text evidence="2">The sequence shown here is derived from an EMBL/GenBank/DDBJ whole genome shotgun (WGS) entry which is preliminary data.</text>
</comment>
<evidence type="ECO:0000313" key="3">
    <source>
        <dbReference type="Proteomes" id="UP001228049"/>
    </source>
</evidence>
<reference evidence="2" key="1">
    <citation type="submission" date="2023-04" db="EMBL/GenBank/DDBJ databases">
        <title>Chromosome-level genome of Chaenocephalus aceratus.</title>
        <authorList>
            <person name="Park H."/>
        </authorList>
    </citation>
    <scope>NUCLEOTIDE SEQUENCE</scope>
    <source>
        <strain evidence="2">DE</strain>
        <tissue evidence="2">Muscle</tissue>
    </source>
</reference>
<proteinExistence type="predicted"/>
<accession>A0AAD9B5Z0</accession>
<feature type="region of interest" description="Disordered" evidence="1">
    <location>
        <begin position="42"/>
        <end position="90"/>
    </location>
</feature>
<keyword evidence="3" id="KW-1185">Reference proteome</keyword>
<evidence type="ECO:0000256" key="1">
    <source>
        <dbReference type="SAM" id="MobiDB-lite"/>
    </source>
</evidence>